<gene>
    <name evidence="5" type="ORF">NCTC6179_01781</name>
</gene>
<dbReference type="EMBL" id="LS483361">
    <property type="protein sequence ID" value="SQF67576.1"/>
    <property type="molecule type" value="Genomic_DNA"/>
</dbReference>
<dbReference type="Pfam" id="PF24547">
    <property type="entry name" value="DUF7601"/>
    <property type="match status" value="1"/>
</dbReference>
<evidence type="ECO:0000313" key="6">
    <source>
        <dbReference type="Proteomes" id="UP000249571"/>
    </source>
</evidence>
<evidence type="ECO:0000313" key="5">
    <source>
        <dbReference type="EMBL" id="SQF67576.1"/>
    </source>
</evidence>
<dbReference type="RefSeq" id="WP_164714894.1">
    <property type="nucleotide sequence ID" value="NZ_LR134316.1"/>
</dbReference>
<dbReference type="NCBIfam" id="TIGR03786">
    <property type="entry name" value="strep_pil_rpt"/>
    <property type="match status" value="1"/>
</dbReference>
<reference evidence="5 6" key="1">
    <citation type="submission" date="2018-06" db="EMBL/GenBank/DDBJ databases">
        <authorList>
            <consortium name="Pathogen Informatics"/>
            <person name="Doyle S."/>
        </authorList>
    </citation>
    <scope>NUCLEOTIDE SEQUENCE [LARGE SCALE GENOMIC DNA]</scope>
    <source>
        <strain evidence="5 6">NCTC6179</strain>
    </source>
</reference>
<accession>A0A9X8T1G9</accession>
<dbReference type="InterPro" id="IPR038174">
    <property type="entry name" value="Strep_pil_link_sf"/>
</dbReference>
<organism evidence="5 6">
    <name type="scientific">Streptococcus dysgalactiae subsp. equisimilis</name>
    <name type="common">Streptococcus equisimilis</name>
    <dbReference type="NCBI Taxonomy" id="119602"/>
    <lineage>
        <taxon>Bacteria</taxon>
        <taxon>Bacillati</taxon>
        <taxon>Bacillota</taxon>
        <taxon>Bacilli</taxon>
        <taxon>Lactobacillales</taxon>
        <taxon>Streptococcaceae</taxon>
        <taxon>Streptococcus</taxon>
    </lineage>
</organism>
<protein>
    <submittedName>
        <fullName evidence="5">Fibronectin-binding protein</fullName>
    </submittedName>
</protein>
<dbReference type="Proteomes" id="UP000249571">
    <property type="component" value="Chromosome 1"/>
</dbReference>
<evidence type="ECO:0000259" key="3">
    <source>
        <dbReference type="Pfam" id="PF12892"/>
    </source>
</evidence>
<name>A0A9X8T1G9_STREQ</name>
<feature type="transmembrane region" description="Helical" evidence="1">
    <location>
        <begin position="318"/>
        <end position="336"/>
    </location>
</feature>
<dbReference type="NCBIfam" id="TIGR03065">
    <property type="entry name" value="srtB_sig_QVPTGV"/>
    <property type="match status" value="1"/>
</dbReference>
<dbReference type="Gene3D" id="2.60.40.1140">
    <property type="entry name" value="Collagen-binding surface protein Cna, B-type domain"/>
    <property type="match status" value="1"/>
</dbReference>
<dbReference type="AlphaFoldDB" id="A0A9X8T1G9"/>
<evidence type="ECO:0000259" key="4">
    <source>
        <dbReference type="Pfam" id="PF24547"/>
    </source>
</evidence>
<feature type="signal peptide" evidence="2">
    <location>
        <begin position="1"/>
        <end position="25"/>
    </location>
</feature>
<feature type="chain" id="PRO_5040845376" evidence="2">
    <location>
        <begin position="26"/>
        <end position="341"/>
    </location>
</feature>
<dbReference type="InterPro" id="IPR055382">
    <property type="entry name" value="DUF7601"/>
</dbReference>
<dbReference type="Gene3D" id="2.60.40.3050">
    <property type="match status" value="1"/>
</dbReference>
<dbReference type="InterPro" id="IPR022464">
    <property type="entry name" value="Strep_pil_isopept_link"/>
</dbReference>
<keyword evidence="2" id="KW-0732">Signal</keyword>
<feature type="domain" description="Streptococcal pilin isopeptide linkage" evidence="3">
    <location>
        <begin position="37"/>
        <end position="175"/>
    </location>
</feature>
<feature type="domain" description="DUF7601" evidence="4">
    <location>
        <begin position="180"/>
        <end position="305"/>
    </location>
</feature>
<keyword evidence="1" id="KW-0472">Membrane</keyword>
<sequence>MKKCKVFLTSAMLVAAVIGASAVHADNPVPKRSIVEIKKTVDLTDAKILMPKTSFNFTVEPDQSARGTKDNLDVKPGIPVTGQNLKVDYTNGDKPGTKDKTTTVDFANVEFPKAGIYRYIVKETKGNTPGVTYDGKTYVVDVYAYDGDNGKPVATYVVSHEQGKTAKEPIAFNNQLKTTSLTVKKIVAGNAGERDRDFIFTLELTANDQFEAGQKVTFIKHDKDKKDTPVEVTIGEATSFNLKDGESVVLDKLPIGISYKVNETKVEGYTTSAKLTDGDKVATEYVLGNEYTSDETADVIDVTNTKEGIIPTGVVNTIAPFAALAIVAIGGSLYFVKRKKA</sequence>
<keyword evidence="1" id="KW-1133">Transmembrane helix</keyword>
<keyword evidence="1" id="KW-0812">Transmembrane</keyword>
<dbReference type="InterPro" id="IPR017503">
    <property type="entry name" value="Sortase_SrtB_sig_QVPTGV"/>
</dbReference>
<dbReference type="Pfam" id="PF12892">
    <property type="entry name" value="FctA"/>
    <property type="match status" value="1"/>
</dbReference>
<evidence type="ECO:0000256" key="1">
    <source>
        <dbReference type="SAM" id="Phobius"/>
    </source>
</evidence>
<proteinExistence type="predicted"/>
<evidence type="ECO:0000256" key="2">
    <source>
        <dbReference type="SAM" id="SignalP"/>
    </source>
</evidence>